<keyword evidence="2" id="KW-1185">Reference proteome</keyword>
<accession>A0A225V0L6</accession>
<proteinExistence type="predicted"/>
<reference evidence="2" key="1">
    <citation type="submission" date="2017-03" db="EMBL/GenBank/DDBJ databases">
        <title>Phytopthora megakarya and P. palmivora, two closely related causual agents of cacao black pod achieved similar genome size and gene model numbers by different mechanisms.</title>
        <authorList>
            <person name="Ali S."/>
            <person name="Shao J."/>
            <person name="Larry D.J."/>
            <person name="Kronmiller B."/>
            <person name="Shen D."/>
            <person name="Strem M.D."/>
            <person name="Melnick R.L."/>
            <person name="Guiltinan M.J."/>
            <person name="Tyler B.M."/>
            <person name="Meinhardt L.W."/>
            <person name="Bailey B.A."/>
        </authorList>
    </citation>
    <scope>NUCLEOTIDE SEQUENCE [LARGE SCALE GENOMIC DNA]</scope>
    <source>
        <strain evidence="2">zdho120</strain>
    </source>
</reference>
<dbReference type="AlphaFoldDB" id="A0A225V0L6"/>
<sequence>MRAALIRGVRPLLSGKVTLAPSFSRNCTTSKRPFSAAQLIAVNPSTSSFWTSCPFSTKNCTTSR</sequence>
<name>A0A225V0L6_9STRA</name>
<evidence type="ECO:0000313" key="1">
    <source>
        <dbReference type="EMBL" id="OWY98507.1"/>
    </source>
</evidence>
<comment type="caution">
    <text evidence="1">The sequence shown here is derived from an EMBL/GenBank/DDBJ whole genome shotgun (WGS) entry which is preliminary data.</text>
</comment>
<dbReference type="EMBL" id="NBNE01009339">
    <property type="protein sequence ID" value="OWY98507.1"/>
    <property type="molecule type" value="Genomic_DNA"/>
</dbReference>
<evidence type="ECO:0000313" key="2">
    <source>
        <dbReference type="Proteomes" id="UP000198211"/>
    </source>
</evidence>
<protein>
    <submittedName>
        <fullName evidence="1">Uncharacterized protein</fullName>
    </submittedName>
</protein>
<gene>
    <name evidence="1" type="ORF">PHMEG_00030715</name>
</gene>
<organism evidence="1 2">
    <name type="scientific">Phytophthora megakarya</name>
    <dbReference type="NCBI Taxonomy" id="4795"/>
    <lineage>
        <taxon>Eukaryota</taxon>
        <taxon>Sar</taxon>
        <taxon>Stramenopiles</taxon>
        <taxon>Oomycota</taxon>
        <taxon>Peronosporomycetes</taxon>
        <taxon>Peronosporales</taxon>
        <taxon>Peronosporaceae</taxon>
        <taxon>Phytophthora</taxon>
    </lineage>
</organism>
<dbReference type="Proteomes" id="UP000198211">
    <property type="component" value="Unassembled WGS sequence"/>
</dbReference>